<feature type="transmembrane region" description="Helical" evidence="6">
    <location>
        <begin position="32"/>
        <end position="50"/>
    </location>
</feature>
<name>A0ABV8PT46_9FLAO</name>
<feature type="transmembrane region" description="Helical" evidence="6">
    <location>
        <begin position="62"/>
        <end position="86"/>
    </location>
</feature>
<dbReference type="Proteomes" id="UP001595841">
    <property type="component" value="Unassembled WGS sequence"/>
</dbReference>
<keyword evidence="3 6" id="KW-0812">Transmembrane</keyword>
<comment type="similarity">
    <text evidence="2">Belongs to the autoinducer-2 exporter (AI-2E) (TC 2.A.86) family.</text>
</comment>
<feature type="transmembrane region" description="Helical" evidence="6">
    <location>
        <begin position="193"/>
        <end position="218"/>
    </location>
</feature>
<evidence type="ECO:0000256" key="4">
    <source>
        <dbReference type="ARBA" id="ARBA00022989"/>
    </source>
</evidence>
<feature type="transmembrane region" description="Helical" evidence="6">
    <location>
        <begin position="295"/>
        <end position="325"/>
    </location>
</feature>
<evidence type="ECO:0000256" key="6">
    <source>
        <dbReference type="SAM" id="Phobius"/>
    </source>
</evidence>
<keyword evidence="8" id="KW-1185">Reference proteome</keyword>
<dbReference type="Pfam" id="PF01594">
    <property type="entry name" value="AI-2E_transport"/>
    <property type="match status" value="1"/>
</dbReference>
<comment type="subcellular location">
    <subcellularLocation>
        <location evidence="1">Membrane</location>
        <topology evidence="1">Multi-pass membrane protein</topology>
    </subcellularLocation>
</comment>
<dbReference type="PANTHER" id="PTHR21716">
    <property type="entry name" value="TRANSMEMBRANE PROTEIN"/>
    <property type="match status" value="1"/>
</dbReference>
<reference evidence="8" key="1">
    <citation type="journal article" date="2019" name="Int. J. Syst. Evol. Microbiol.">
        <title>The Global Catalogue of Microorganisms (GCM) 10K type strain sequencing project: providing services to taxonomists for standard genome sequencing and annotation.</title>
        <authorList>
            <consortium name="The Broad Institute Genomics Platform"/>
            <consortium name="The Broad Institute Genome Sequencing Center for Infectious Disease"/>
            <person name="Wu L."/>
            <person name="Ma J."/>
        </authorList>
    </citation>
    <scope>NUCLEOTIDE SEQUENCE [LARGE SCALE GENOMIC DNA]</scope>
    <source>
        <strain evidence="8">CGMCC 1.15774</strain>
    </source>
</reference>
<dbReference type="PANTHER" id="PTHR21716:SF4">
    <property type="entry name" value="TRANSMEMBRANE PROTEIN 245"/>
    <property type="match status" value="1"/>
</dbReference>
<feature type="transmembrane region" description="Helical" evidence="6">
    <location>
        <begin position="259"/>
        <end position="283"/>
    </location>
</feature>
<evidence type="ECO:0000256" key="2">
    <source>
        <dbReference type="ARBA" id="ARBA00009773"/>
    </source>
</evidence>
<feature type="transmembrane region" description="Helical" evidence="6">
    <location>
        <begin position="139"/>
        <end position="161"/>
    </location>
</feature>
<evidence type="ECO:0000256" key="5">
    <source>
        <dbReference type="ARBA" id="ARBA00023136"/>
    </source>
</evidence>
<feature type="transmembrane region" description="Helical" evidence="6">
    <location>
        <begin position="7"/>
        <end position="26"/>
    </location>
</feature>
<keyword evidence="4 6" id="KW-1133">Transmembrane helix</keyword>
<feature type="transmembrane region" description="Helical" evidence="6">
    <location>
        <begin position="224"/>
        <end position="252"/>
    </location>
</feature>
<dbReference type="InterPro" id="IPR002549">
    <property type="entry name" value="AI-2E-like"/>
</dbReference>
<dbReference type="EMBL" id="JBHSCL010000013">
    <property type="protein sequence ID" value="MFC4222087.1"/>
    <property type="molecule type" value="Genomic_DNA"/>
</dbReference>
<protein>
    <submittedName>
        <fullName evidence="7">AI-2E family transporter</fullName>
    </submittedName>
</protein>
<sequence>MKSIHPNIIRQLFVLSIIVLLFTLIFKEIAAYLPGVLGALTFYVIFKKPMAWLISRNWRSSLAAGALMLTSFIVILLPVIAVILMLGSKIKKAVEGPPKIMDVLKGYLQKINDYTGFDLRSRFDFQAVSEWASKNLEGFAGGTFATAISIGIMYFLLYYMLTNRNKIKESLYEYLPIANENLKQIGREVKEMVLANALGIPLVALAQGLVALIGFFIFGVNNPVFWAVIVAVGSMIPFVGSALGTIPVFLIMLSQGNTFAAWGVLIYGFVIVGATDNLIRMYILQRLDNVHPLITLIGILVGIPLFGFIGLIFGPLLISLFLLIVKIYKNEYGNKLKSDSTL</sequence>
<comment type="caution">
    <text evidence="7">The sequence shown here is derived from an EMBL/GenBank/DDBJ whole genome shotgun (WGS) entry which is preliminary data.</text>
</comment>
<gene>
    <name evidence="7" type="ORF">ACFOWS_18180</name>
</gene>
<evidence type="ECO:0000256" key="1">
    <source>
        <dbReference type="ARBA" id="ARBA00004141"/>
    </source>
</evidence>
<evidence type="ECO:0000313" key="8">
    <source>
        <dbReference type="Proteomes" id="UP001595841"/>
    </source>
</evidence>
<evidence type="ECO:0000256" key="3">
    <source>
        <dbReference type="ARBA" id="ARBA00022692"/>
    </source>
</evidence>
<proteinExistence type="inferred from homology"/>
<keyword evidence="5 6" id="KW-0472">Membrane</keyword>
<dbReference type="RefSeq" id="WP_379767778.1">
    <property type="nucleotide sequence ID" value="NZ_JBHSCL010000013.1"/>
</dbReference>
<accession>A0ABV8PT46</accession>
<organism evidence="7 8">
    <name type="scientific">Flagellimonas marina</name>
    <dbReference type="NCBI Taxonomy" id="1775168"/>
    <lineage>
        <taxon>Bacteria</taxon>
        <taxon>Pseudomonadati</taxon>
        <taxon>Bacteroidota</taxon>
        <taxon>Flavobacteriia</taxon>
        <taxon>Flavobacteriales</taxon>
        <taxon>Flavobacteriaceae</taxon>
        <taxon>Flagellimonas</taxon>
    </lineage>
</organism>
<evidence type="ECO:0000313" key="7">
    <source>
        <dbReference type="EMBL" id="MFC4222087.1"/>
    </source>
</evidence>